<feature type="region of interest" description="Disordered" evidence="1">
    <location>
        <begin position="1"/>
        <end position="54"/>
    </location>
</feature>
<name>A0A7L3WCI8_9GRUI</name>
<dbReference type="InterPro" id="IPR001478">
    <property type="entry name" value="PDZ"/>
</dbReference>
<feature type="non-terminal residue" evidence="3">
    <location>
        <position position="117"/>
    </location>
</feature>
<comment type="caution">
    <text evidence="3">The sequence shown here is derived from an EMBL/GenBank/DDBJ whole genome shotgun (WGS) entry which is preliminary data.</text>
</comment>
<organism evidence="3 4">
    <name type="scientific">Atlantisia rogersi</name>
    <name type="common">Inaccessible Island rail</name>
    <dbReference type="NCBI Taxonomy" id="2478892"/>
    <lineage>
        <taxon>Eukaryota</taxon>
        <taxon>Metazoa</taxon>
        <taxon>Chordata</taxon>
        <taxon>Craniata</taxon>
        <taxon>Vertebrata</taxon>
        <taxon>Euteleostomi</taxon>
        <taxon>Archelosauria</taxon>
        <taxon>Archosauria</taxon>
        <taxon>Dinosauria</taxon>
        <taxon>Saurischia</taxon>
        <taxon>Theropoda</taxon>
        <taxon>Coelurosauria</taxon>
        <taxon>Aves</taxon>
        <taxon>Neognathae</taxon>
        <taxon>Neoaves</taxon>
        <taxon>Gruiformes</taxon>
        <taxon>Rallidae</taxon>
        <taxon>Atlantisia</taxon>
    </lineage>
</organism>
<dbReference type="PANTHER" id="PTHR15545">
    <property type="entry name" value="PDZ DOMAIN CONTAINING RING FINGER PROTEIN 3, 4"/>
    <property type="match status" value="1"/>
</dbReference>
<feature type="domain" description="PDZ" evidence="2">
    <location>
        <begin position="64"/>
        <end position="117"/>
    </location>
</feature>
<gene>
    <name evidence="3" type="primary">Pdzd4_0</name>
    <name evidence="3" type="ORF">ATLROG_R14418</name>
</gene>
<dbReference type="PROSITE" id="PS50106">
    <property type="entry name" value="PDZ"/>
    <property type="match status" value="1"/>
</dbReference>
<dbReference type="OrthoDB" id="123971at2759"/>
<dbReference type="AlphaFoldDB" id="A0A7L3WCI8"/>
<dbReference type="EMBL" id="VZUJ01060560">
    <property type="protein sequence ID" value="NXV73873.1"/>
    <property type="molecule type" value="Genomic_DNA"/>
</dbReference>
<dbReference type="InterPro" id="IPR036034">
    <property type="entry name" value="PDZ_sf"/>
</dbReference>
<evidence type="ECO:0000313" key="4">
    <source>
        <dbReference type="Proteomes" id="UP000518911"/>
    </source>
</evidence>
<accession>A0A7L3WCI8</accession>
<dbReference type="Proteomes" id="UP000518911">
    <property type="component" value="Unassembled WGS sequence"/>
</dbReference>
<sequence>GPPQAAGGLVDSGTQTDISFESRLGPGRGAGSPGGAEPPPLSHDYFDPADLGEPERPEELEYEEVELYKASHRDKLGLTVCYRTDGEEDAGIYVGEVNPNSIAAKDGRIREGDRIIQ</sequence>
<evidence type="ECO:0000313" key="3">
    <source>
        <dbReference type="EMBL" id="NXV73873.1"/>
    </source>
</evidence>
<dbReference type="InterPro" id="IPR051971">
    <property type="entry name" value="E3_ubiquitin-PDZ_ligase"/>
</dbReference>
<evidence type="ECO:0000259" key="2">
    <source>
        <dbReference type="PROSITE" id="PS50106"/>
    </source>
</evidence>
<reference evidence="3 4" key="1">
    <citation type="submission" date="2019-09" db="EMBL/GenBank/DDBJ databases">
        <title>Bird 10,000 Genomes (B10K) Project - Family phase.</title>
        <authorList>
            <person name="Zhang G."/>
        </authorList>
    </citation>
    <scope>NUCLEOTIDE SEQUENCE [LARGE SCALE GENOMIC DNA]</scope>
    <source>
        <strain evidence="3">OUT-0055</strain>
        <tissue evidence="3">Blood</tissue>
    </source>
</reference>
<dbReference type="Pfam" id="PF00595">
    <property type="entry name" value="PDZ"/>
    <property type="match status" value="1"/>
</dbReference>
<dbReference type="Gene3D" id="2.30.42.10">
    <property type="match status" value="1"/>
</dbReference>
<dbReference type="PANTHER" id="PTHR15545:SF4">
    <property type="entry name" value="PDZ DOMAIN-CONTAINING PROTEIN 4"/>
    <property type="match status" value="1"/>
</dbReference>
<protein>
    <submittedName>
        <fullName evidence="3">PDZD4 protein</fullName>
    </submittedName>
</protein>
<dbReference type="SUPFAM" id="SSF50156">
    <property type="entry name" value="PDZ domain-like"/>
    <property type="match status" value="1"/>
</dbReference>
<proteinExistence type="predicted"/>
<evidence type="ECO:0000256" key="1">
    <source>
        <dbReference type="SAM" id="MobiDB-lite"/>
    </source>
</evidence>
<keyword evidence="4" id="KW-1185">Reference proteome</keyword>
<feature type="non-terminal residue" evidence="3">
    <location>
        <position position="1"/>
    </location>
</feature>